<dbReference type="Proteomes" id="UP000321949">
    <property type="component" value="Unassembled WGS sequence"/>
</dbReference>
<dbReference type="EMBL" id="VRSX01000004">
    <property type="protein sequence ID" value="TXK10593.1"/>
    <property type="molecule type" value="Genomic_DNA"/>
</dbReference>
<accession>A0A5C8HWW4</accession>
<dbReference type="RefSeq" id="WP_147050665.1">
    <property type="nucleotide sequence ID" value="NZ_BKAH01000007.1"/>
</dbReference>
<organism evidence="2 3">
    <name type="scientific">Microbacterium saccharophilum</name>
    <dbReference type="NCBI Taxonomy" id="1213358"/>
    <lineage>
        <taxon>Bacteria</taxon>
        <taxon>Bacillati</taxon>
        <taxon>Actinomycetota</taxon>
        <taxon>Actinomycetes</taxon>
        <taxon>Micrococcales</taxon>
        <taxon>Microbacteriaceae</taxon>
        <taxon>Microbacterium</taxon>
    </lineage>
</organism>
<evidence type="ECO:0000313" key="3">
    <source>
        <dbReference type="Proteomes" id="UP000321949"/>
    </source>
</evidence>
<keyword evidence="1" id="KW-1133">Transmembrane helix</keyword>
<comment type="caution">
    <text evidence="2">The sequence shown here is derived from an EMBL/GenBank/DDBJ whole genome shotgun (WGS) entry which is preliminary data.</text>
</comment>
<feature type="transmembrane region" description="Helical" evidence="1">
    <location>
        <begin position="424"/>
        <end position="443"/>
    </location>
</feature>
<keyword evidence="1" id="KW-0812">Transmembrane</keyword>
<evidence type="ECO:0000256" key="1">
    <source>
        <dbReference type="SAM" id="Phobius"/>
    </source>
</evidence>
<keyword evidence="1" id="KW-0472">Membrane</keyword>
<gene>
    <name evidence="2" type="ORF">FVP74_09645</name>
</gene>
<sequence>MTRLLTVAPTPIDFAVSAGAEVRDPAGYARFWKRVERESDISGIRFDHAVELRESPRYGSLRADALQRTLHVLSGEFTPDELPFEVPNNLTSLWGCVRKIRFWLYDHSVVVVELDGQVSDWLGDAATDSGERLDDLQAEAISLSGLVVSAVAALKLQPVLNVARRLDPTSAFVDWQAEEWADVSPRWVSRSLVLDFDDPDSERIARHWLADIGDETAVDELVAGGSAHVSRWLNYVHRGYRAGVATALLPDASEAWRAMRYAQYFYAALDLVDDRLNGVLAETTEGLKAWEQTDLTERLRRLSHRAELVMLDLQDLRKYVTRRVRAEMDRILDVWSYADLVEEPVRFKITICDRRLEELAAGRQARAGTVTDVILLGIGVTSVLGTALAVTDFGRSVATDPDQAGYGSASSGLTEWFASQPADAILVGSVVVSALLVVLFLAVRRSGSS</sequence>
<dbReference type="AlphaFoldDB" id="A0A5C8HWW4"/>
<evidence type="ECO:0000313" key="2">
    <source>
        <dbReference type="EMBL" id="TXK10593.1"/>
    </source>
</evidence>
<reference evidence="2 3" key="1">
    <citation type="submission" date="2019-08" db="EMBL/GenBank/DDBJ databases">
        <authorList>
            <person name="Dong K."/>
        </authorList>
    </citation>
    <scope>NUCLEOTIDE SEQUENCE [LARGE SCALE GENOMIC DNA]</scope>
    <source>
        <strain evidence="2 3">K-1</strain>
    </source>
</reference>
<name>A0A5C8HWW4_9MICO</name>
<protein>
    <submittedName>
        <fullName evidence="2">Uncharacterized protein</fullName>
    </submittedName>
</protein>
<dbReference type="OrthoDB" id="3324616at2"/>
<proteinExistence type="predicted"/>
<keyword evidence="3" id="KW-1185">Reference proteome</keyword>